<dbReference type="InterPro" id="IPR032466">
    <property type="entry name" value="Metal_Hydrolase"/>
</dbReference>
<feature type="domain" description="Amidohydrolase 3" evidence="1">
    <location>
        <begin position="48"/>
        <end position="554"/>
    </location>
</feature>
<accession>A0A6J6CBQ0</accession>
<dbReference type="InterPro" id="IPR011059">
    <property type="entry name" value="Metal-dep_hydrolase_composite"/>
</dbReference>
<dbReference type="PANTHER" id="PTHR11647">
    <property type="entry name" value="HYDRANTOINASE/DIHYDROPYRIMIDINASE FAMILY MEMBER"/>
    <property type="match status" value="1"/>
</dbReference>
<protein>
    <submittedName>
        <fullName evidence="2">Unannotated protein</fullName>
    </submittedName>
</protein>
<dbReference type="AlphaFoldDB" id="A0A6J6CBQ0"/>
<dbReference type="Gene3D" id="3.20.20.140">
    <property type="entry name" value="Metal-dependent hydrolases"/>
    <property type="match status" value="2"/>
</dbReference>
<dbReference type="InterPro" id="IPR050378">
    <property type="entry name" value="Metallo-dep_Hydrolases_sf"/>
</dbReference>
<reference evidence="2" key="1">
    <citation type="submission" date="2020-05" db="EMBL/GenBank/DDBJ databases">
        <authorList>
            <person name="Chiriac C."/>
            <person name="Salcher M."/>
            <person name="Ghai R."/>
            <person name="Kavagutti S V."/>
        </authorList>
    </citation>
    <scope>NUCLEOTIDE SEQUENCE</scope>
</reference>
<dbReference type="GO" id="GO:0016812">
    <property type="term" value="F:hydrolase activity, acting on carbon-nitrogen (but not peptide) bonds, in cyclic amides"/>
    <property type="evidence" value="ECO:0007669"/>
    <property type="project" value="TreeGrafter"/>
</dbReference>
<dbReference type="Pfam" id="PF07969">
    <property type="entry name" value="Amidohydro_3"/>
    <property type="match status" value="1"/>
</dbReference>
<dbReference type="SUPFAM" id="SSF51556">
    <property type="entry name" value="Metallo-dependent hydrolases"/>
    <property type="match status" value="1"/>
</dbReference>
<name>A0A6J6CBQ0_9ZZZZ</name>
<dbReference type="Gene3D" id="2.30.40.10">
    <property type="entry name" value="Urease, subunit C, domain 1"/>
    <property type="match status" value="1"/>
</dbReference>
<dbReference type="InterPro" id="IPR013108">
    <property type="entry name" value="Amidohydro_3"/>
</dbReference>
<dbReference type="PANTHER" id="PTHR11647:SF1">
    <property type="entry name" value="COLLAPSIN RESPONSE MEDIATOR PROTEIN"/>
    <property type="match status" value="1"/>
</dbReference>
<evidence type="ECO:0000259" key="1">
    <source>
        <dbReference type="Pfam" id="PF07969"/>
    </source>
</evidence>
<proteinExistence type="predicted"/>
<organism evidence="2">
    <name type="scientific">freshwater metagenome</name>
    <dbReference type="NCBI Taxonomy" id="449393"/>
    <lineage>
        <taxon>unclassified sequences</taxon>
        <taxon>metagenomes</taxon>
        <taxon>ecological metagenomes</taxon>
    </lineage>
</organism>
<dbReference type="EMBL" id="CAEZSR010000021">
    <property type="protein sequence ID" value="CAB4548761.1"/>
    <property type="molecule type" value="Genomic_DNA"/>
</dbReference>
<dbReference type="SUPFAM" id="SSF51338">
    <property type="entry name" value="Composite domain of metallo-dependent hydrolases"/>
    <property type="match status" value="1"/>
</dbReference>
<gene>
    <name evidence="2" type="ORF">UFOPK1493_00884</name>
</gene>
<dbReference type="GO" id="GO:0005829">
    <property type="term" value="C:cytosol"/>
    <property type="evidence" value="ECO:0007669"/>
    <property type="project" value="TreeGrafter"/>
</dbReference>
<sequence length="577" mass="63384">MAMKGFDIIIRHGTVVDGTGEAARRADVGIVGDRIVAVDEHIDAVAAREIDAEGRIVTPGFVDIHTHLDAQLAWDPVASSSCYHGVTSVVMGNCGVTFAPCRPDDREYLAELMESVEDIPRDAILQGLPWDWVTYGEYLRTMERLPKGVNVGGMVGHCALRQYAMGDRGLGTDVPTADDLATMTDLLREAMEAGALGFSTSRTYLHKVPDGRPVPGTHAQPDELYAFADVLGRHGAGVFESASRIGEGERDDADVPKTRAELAWMGEVSRRSGRPVSFGLTQHDSRPDLYARVIGFAKEENARGANLRPQTTARSVGILFSIDTRTPFDRSPAWRSLREMRNGKKLVAIRDAAFRSKLIDEAELHPPTVDLDHLHIVNRGRNGSAEARYDLDPEHTLGAEARRRGICAAACFIELLLETDGALVLSYPFLNQRLDAVEEMLDDPLVTLGLADAGAHVGQILDASQPTFFLSYWVRERQRWSLEEAVRRLTSDTADLFGIRDRGRLQVGAFADVNVIDLEALRLPPPVYRFDFPNGAGRYVQGAEGYDCTIVNGRMFMEHGEHTGVLAGSLLRNSNAR</sequence>
<evidence type="ECO:0000313" key="2">
    <source>
        <dbReference type="EMBL" id="CAB4548761.1"/>
    </source>
</evidence>
<dbReference type="CDD" id="cd01297">
    <property type="entry name" value="D-aminoacylase"/>
    <property type="match status" value="1"/>
</dbReference>